<evidence type="ECO:0000256" key="1">
    <source>
        <dbReference type="SAM" id="MobiDB-lite"/>
    </source>
</evidence>
<feature type="region of interest" description="Disordered" evidence="1">
    <location>
        <begin position="210"/>
        <end position="231"/>
    </location>
</feature>
<dbReference type="AlphaFoldDB" id="A0A1H1GW91"/>
<evidence type="ECO:0000259" key="2">
    <source>
        <dbReference type="Pfam" id="PF04233"/>
    </source>
</evidence>
<organism evidence="3 4">
    <name type="scientific">Paraburkholderia tuberum</name>
    <dbReference type="NCBI Taxonomy" id="157910"/>
    <lineage>
        <taxon>Bacteria</taxon>
        <taxon>Pseudomonadati</taxon>
        <taxon>Pseudomonadota</taxon>
        <taxon>Betaproteobacteria</taxon>
        <taxon>Burkholderiales</taxon>
        <taxon>Burkholderiaceae</taxon>
        <taxon>Paraburkholderia</taxon>
    </lineage>
</organism>
<dbReference type="EMBL" id="FNKX01000001">
    <property type="protein sequence ID" value="SDR17482.1"/>
    <property type="molecule type" value="Genomic_DNA"/>
</dbReference>
<dbReference type="Pfam" id="PF04233">
    <property type="entry name" value="Phage_Mu_F"/>
    <property type="match status" value="1"/>
</dbReference>
<protein>
    <submittedName>
        <fullName evidence="3">Phage Mu protein F like protein</fullName>
    </submittedName>
</protein>
<feature type="compositionally biased region" description="Basic residues" evidence="1">
    <location>
        <begin position="212"/>
        <end position="221"/>
    </location>
</feature>
<evidence type="ECO:0000313" key="4">
    <source>
        <dbReference type="Proteomes" id="UP000199365"/>
    </source>
</evidence>
<reference evidence="4" key="1">
    <citation type="submission" date="2016-10" db="EMBL/GenBank/DDBJ databases">
        <authorList>
            <person name="Varghese N."/>
            <person name="Submissions S."/>
        </authorList>
    </citation>
    <scope>NUCLEOTIDE SEQUENCE [LARGE SCALE GENOMIC DNA]</scope>
    <source>
        <strain evidence="4">DUS833</strain>
    </source>
</reference>
<feature type="compositionally biased region" description="Basic and acidic residues" evidence="1">
    <location>
        <begin position="222"/>
        <end position="231"/>
    </location>
</feature>
<dbReference type="Proteomes" id="UP000199365">
    <property type="component" value="Unassembled WGS sequence"/>
</dbReference>
<gene>
    <name evidence="3" type="ORF">SAMN05445850_3123</name>
</gene>
<feature type="domain" description="Phage head morphogenesis" evidence="2">
    <location>
        <begin position="147"/>
        <end position="261"/>
    </location>
</feature>
<sequence length="270" mass="29671">MELRTIRPNAGVSAQYQKQLDKWVAAMHRSLIYWIAAQYRANPPPTLAHDAATGAYRDGSSATAMRRMLDRLAGQWASEFETAAARLARYFVDRAASTTDMQMRDALKGAGFSVQFKATAGVNNAMQTAIGENVGLIRSIAEQHLSNVQGIVMRGMQQGRDLSYITDELTERYGVTRRRAAFIARDQANKATGAIKNARALELGITQERWRHSGAGKHPRQSHVEASRDDGGKGRLFDVAKGCLIDGKYIWPGSEPGCRCTGKLVIPGFN</sequence>
<dbReference type="InterPro" id="IPR006528">
    <property type="entry name" value="Phage_head_morphogenesis_dom"/>
</dbReference>
<proteinExistence type="predicted"/>
<name>A0A1H1GW91_9BURK</name>
<keyword evidence="4" id="KW-1185">Reference proteome</keyword>
<evidence type="ECO:0000313" key="3">
    <source>
        <dbReference type="EMBL" id="SDR17482.1"/>
    </source>
</evidence>
<accession>A0A1H1GW91</accession>
<dbReference type="STRING" id="157910.SAMN05445850_3123"/>